<protein>
    <submittedName>
        <fullName evidence="1">Uncharacterized protein</fullName>
    </submittedName>
</protein>
<dbReference type="Proteomes" id="UP000092952">
    <property type="component" value="Chromosome"/>
</dbReference>
<dbReference type="AlphaFoldDB" id="A0A1B1YRL9"/>
<dbReference type="InParanoid" id="A0A1B1YRL9"/>
<keyword evidence="2" id="KW-1185">Reference proteome</keyword>
<dbReference type="RefSeq" id="WP_068802943.1">
    <property type="nucleotide sequence ID" value="NZ_CP014671.1"/>
</dbReference>
<proteinExistence type="predicted"/>
<accession>A0A1B1YRL9</accession>
<evidence type="ECO:0000313" key="2">
    <source>
        <dbReference type="Proteomes" id="UP000092952"/>
    </source>
</evidence>
<dbReference type="EMBL" id="CP014671">
    <property type="protein sequence ID" value="ANX03448.1"/>
    <property type="molecule type" value="Genomic_DNA"/>
</dbReference>
<evidence type="ECO:0000313" key="1">
    <source>
        <dbReference type="EMBL" id="ANX03448.1"/>
    </source>
</evidence>
<gene>
    <name evidence="1" type="ORF">PG2T_04075</name>
</gene>
<organism evidence="1 2">
    <name type="scientific">Immundisolibacter cernigliae</name>
    <dbReference type="NCBI Taxonomy" id="1810504"/>
    <lineage>
        <taxon>Bacteria</taxon>
        <taxon>Pseudomonadati</taxon>
        <taxon>Pseudomonadota</taxon>
        <taxon>Gammaproteobacteria</taxon>
        <taxon>Immundisolibacterales</taxon>
        <taxon>Immundisolibacteraceae</taxon>
        <taxon>Immundisolibacter</taxon>
    </lineage>
</organism>
<sequence>METIGSISAVCGRVTCVDPNGSTRLLRRGEPVFADDTLIAALDAAATLQLSSGACLQVAPGKLVVLDADVFETEESADDGNLRLADINQVLGWLDSPARRSVA</sequence>
<dbReference type="KEGG" id="gbi:PG2T_04075"/>
<name>A0A1B1YRL9_9GAMM</name>
<reference evidence="2" key="1">
    <citation type="submission" date="2016-03" db="EMBL/GenBank/DDBJ databases">
        <title>Complete genome sequence of Solimmundus cernigliae, representing a novel lineage of polycyclic aromatic hydrocarbon degraders within the Gammaproteobacteria.</title>
        <authorList>
            <person name="Singleton D.R."/>
            <person name="Dickey A.N."/>
            <person name="Scholl E.H."/>
            <person name="Wright F.A."/>
            <person name="Aitken M.D."/>
        </authorList>
    </citation>
    <scope>NUCLEOTIDE SEQUENCE [LARGE SCALE GENOMIC DNA]</scope>
    <source>
        <strain evidence="2">TR3.2</strain>
    </source>
</reference>